<dbReference type="AlphaFoldDB" id="A0A133ZPB8"/>
<evidence type="ECO:0000259" key="1">
    <source>
        <dbReference type="Pfam" id="PF13701"/>
    </source>
</evidence>
<dbReference type="STRING" id="467210.HMPREF1866_01522"/>
<accession>A0A133ZPB8</accession>
<dbReference type="EMBL" id="LSDA01000094">
    <property type="protein sequence ID" value="KXB57284.1"/>
    <property type="molecule type" value="Genomic_DNA"/>
</dbReference>
<proteinExistence type="predicted"/>
<reference evidence="3" key="1">
    <citation type="submission" date="2016-01" db="EMBL/GenBank/DDBJ databases">
        <authorList>
            <person name="Mitreva M."/>
            <person name="Pepin K.H."/>
            <person name="Mihindukulasuriya K.A."/>
            <person name="Fulton R."/>
            <person name="Fronick C."/>
            <person name="O'Laughlin M."/>
            <person name="Miner T."/>
            <person name="Herter B."/>
            <person name="Rosa B.A."/>
            <person name="Cordes M."/>
            <person name="Tomlinson C."/>
            <person name="Wollam A."/>
            <person name="Palsikar V.B."/>
            <person name="Mardis E.R."/>
            <person name="Wilson R.K."/>
        </authorList>
    </citation>
    <scope>NUCLEOTIDE SEQUENCE [LARGE SCALE GENOMIC DNA]</scope>
    <source>
        <strain evidence="3">DNF00896</strain>
    </source>
</reference>
<protein>
    <recommendedName>
        <fullName evidence="1">Transposase DDE domain-containing protein</fullName>
    </recommendedName>
</protein>
<feature type="domain" description="Transposase DDE" evidence="1">
    <location>
        <begin position="9"/>
        <end position="96"/>
    </location>
</feature>
<dbReference type="InterPro" id="IPR025668">
    <property type="entry name" value="Tnp_DDE_dom"/>
</dbReference>
<gene>
    <name evidence="2" type="ORF">HMPREF1866_01522</name>
</gene>
<sequence>MSIVNTLSLESNRKIKINFGGGDLSSDAGLLLIKEFVSKLGIDKLFSQSFKTNDSALFRYHTDRENLLQMIYMIIVGYYEDDASDELTNDNKVYYAVVYGEFMYRSGPCPYKRRVVCNIEKPKNQMTYMYTFIVTNMEFP</sequence>
<comment type="caution">
    <text evidence="2">The sequence shown here is derived from an EMBL/GenBank/DDBJ whole genome shotgun (WGS) entry which is preliminary data.</text>
</comment>
<name>A0A133ZPB8_9FIRM</name>
<keyword evidence="3" id="KW-1185">Reference proteome</keyword>
<dbReference type="Proteomes" id="UP000070394">
    <property type="component" value="Unassembled WGS sequence"/>
</dbReference>
<evidence type="ECO:0000313" key="3">
    <source>
        <dbReference type="Proteomes" id="UP000070394"/>
    </source>
</evidence>
<organism evidence="2 3">
    <name type="scientific">Lachnoanaerobaculum saburreum</name>
    <dbReference type="NCBI Taxonomy" id="467210"/>
    <lineage>
        <taxon>Bacteria</taxon>
        <taxon>Bacillati</taxon>
        <taxon>Bacillota</taxon>
        <taxon>Clostridia</taxon>
        <taxon>Lachnospirales</taxon>
        <taxon>Lachnospiraceae</taxon>
        <taxon>Lachnoanaerobaculum</taxon>
    </lineage>
</organism>
<evidence type="ECO:0000313" key="2">
    <source>
        <dbReference type="EMBL" id="KXB57284.1"/>
    </source>
</evidence>
<dbReference type="PATRIC" id="fig|467210.3.peg.1506"/>
<dbReference type="Pfam" id="PF13701">
    <property type="entry name" value="DDE_Tnp_1_4"/>
    <property type="match status" value="1"/>
</dbReference>